<keyword evidence="1" id="KW-1133">Transmembrane helix</keyword>
<dbReference type="KEGG" id="luo:HHL09_00390"/>
<dbReference type="EMBL" id="CP051774">
    <property type="protein sequence ID" value="QJE94304.1"/>
    <property type="molecule type" value="Genomic_DNA"/>
</dbReference>
<gene>
    <name evidence="2" type="ORF">HHL09_00390</name>
</gene>
<accession>A0A858RCH2</accession>
<dbReference type="RefSeq" id="WP_169452525.1">
    <property type="nucleotide sequence ID" value="NZ_CP051774.1"/>
</dbReference>
<proteinExistence type="predicted"/>
<evidence type="ECO:0000313" key="3">
    <source>
        <dbReference type="Proteomes" id="UP000501812"/>
    </source>
</evidence>
<keyword evidence="1" id="KW-0812">Transmembrane</keyword>
<evidence type="ECO:0000256" key="1">
    <source>
        <dbReference type="SAM" id="Phobius"/>
    </source>
</evidence>
<keyword evidence="3" id="KW-1185">Reference proteome</keyword>
<sequence>MRFRLHRSLLFWLGLPGFLFILWSWKDSITHRSGLIRTCFMTKNGGTIGISETLGPAHCSFRIQKLTFNPKDFDAVVNHKLRLERVPHSITGAPIRIFPPFKDITPPLYPGDFDKVRLRQITIPHWAILLSYGLGWSGLIAWRRHRVNRAWEKHTAPMTSTSEGL</sequence>
<feature type="transmembrane region" description="Helical" evidence="1">
    <location>
        <begin position="123"/>
        <end position="142"/>
    </location>
</feature>
<feature type="transmembrane region" description="Helical" evidence="1">
    <location>
        <begin position="9"/>
        <end position="25"/>
    </location>
</feature>
<organism evidence="2 3">
    <name type="scientific">Luteolibacter luteus</name>
    <dbReference type="NCBI Taxonomy" id="2728835"/>
    <lineage>
        <taxon>Bacteria</taxon>
        <taxon>Pseudomonadati</taxon>
        <taxon>Verrucomicrobiota</taxon>
        <taxon>Verrucomicrobiia</taxon>
        <taxon>Verrucomicrobiales</taxon>
        <taxon>Verrucomicrobiaceae</taxon>
        <taxon>Luteolibacter</taxon>
    </lineage>
</organism>
<dbReference type="Proteomes" id="UP000501812">
    <property type="component" value="Chromosome"/>
</dbReference>
<evidence type="ECO:0000313" key="2">
    <source>
        <dbReference type="EMBL" id="QJE94304.1"/>
    </source>
</evidence>
<name>A0A858RCH2_9BACT</name>
<dbReference type="AlphaFoldDB" id="A0A858RCH2"/>
<reference evidence="2 3" key="1">
    <citation type="submission" date="2020-04" db="EMBL/GenBank/DDBJ databases">
        <title>Luteolibacter sp. G-1-1-1 isolated from soil.</title>
        <authorList>
            <person name="Dahal R.H."/>
        </authorList>
    </citation>
    <scope>NUCLEOTIDE SEQUENCE [LARGE SCALE GENOMIC DNA]</scope>
    <source>
        <strain evidence="2 3">G-1-1-1</strain>
    </source>
</reference>
<keyword evidence="1" id="KW-0472">Membrane</keyword>
<protein>
    <submittedName>
        <fullName evidence="2">Uncharacterized protein</fullName>
    </submittedName>
</protein>